<dbReference type="EMBL" id="BK015596">
    <property type="protein sequence ID" value="DAE14883.1"/>
    <property type="molecule type" value="Genomic_DNA"/>
</dbReference>
<accession>A0A8S5Q7X3</accession>
<evidence type="ECO:0000313" key="1">
    <source>
        <dbReference type="EMBL" id="DAE14883.1"/>
    </source>
</evidence>
<reference evidence="1" key="1">
    <citation type="journal article" date="2021" name="Proc. Natl. Acad. Sci. U.S.A.">
        <title>A Catalog of Tens of Thousands of Viruses from Human Metagenomes Reveals Hidden Associations with Chronic Diseases.</title>
        <authorList>
            <person name="Tisza M.J."/>
            <person name="Buck C.B."/>
        </authorList>
    </citation>
    <scope>NUCLEOTIDE SEQUENCE</scope>
    <source>
        <strain evidence="1">Ct1IL4</strain>
    </source>
</reference>
<proteinExistence type="predicted"/>
<sequence>MKNDPVYITFEFRGNLEDEVEKMTLGIKGFRDESAKTYQRLIADSGAAYGAMSAENRKLAVSIQENINALRDLAVVQGSLDDGLEAGTVTTRQYTRMKAALAVRENSLREAISGGMRTLNERIQTESRAVDSVMALQKRLQELTTAYYNLSKADREGNAGQGILRQIGDLDKEIQTAQSRLSAYSRSAGTGFNSLSMSVQQVARELPSLTMGANMFFLAISNNLPILADNIRTARVEYDLLKKSGQMAIPVWKQVLTSIVSWQTALVVGITLLSVYGKDIVNWVQGLLGADQAQKRLNDSMTDFNAILATERQHLRTLFSALEKTTAGTEGHRKAINEINTTYGKYLPNLLSEKSSLNEIREAYRLVNRQLMENAALKAQSGAIDKTLEKAIKTQSEALTEMREITTKKLGESKSGGIMDIIPGLTEDFRAAGKTWEEAWRGVSAKIRSELGGKKLGGSFYEELEDYVRSVYESEKEISDIQKQFSPFFNKEAAERDIIENKAYWEDIKEQATSVLESIDAGQKELLDSGKTAGIEPAIVTAYKTAKADIDKATEALKAYDSYEKKRSAADKQLGKEQKAREAANVIKAETATRELEIERQKAVLAQKEKDAELELRQQNINLMREGSDKELAQITLNYDKKINEIGKKGREYILARQKIEQDLWENENPDWKRKGLSFKPKTTTVSQLPASQGKELSDATLLADSTREKAEADLLEKTLRQYQDYAARRLEIERKYTEDVAFLISQRTEKNKEAINAAIAEAAKGKKKALSELSIDELRDTGMWDKIFGDLDKMALPSMEELLKQAREVNTSAWDPKNVREYHDAIKRLEEAIRTRSPFKAIRDDWKKLLDSIGKGDRDGMAAALEGMDTSVQSLTADLDTIAGGIGDILGDEAGYAAGQVAELTSALGGFVSAAAQIAGGNIVGGIASVIGGIGKIFTMGKRVKEMNREAREEQQKFYDEAIHGEMEYQRLLRERLRTQRQIGETTLAYNKRITEELEKQRQASGSEYDRLLRQIQGEQYISGVGYRHGTWFRKAKTWNEYSSLAGKSYEDIEKLYTEGKLEEKVAKLFERLRDLKEEGADINQMLADQDEAMREALTGTTADSIADSIVKGLAEGKRSAKDFADDFQEMLNNAVLQGIKMKALEEPLRKWYESFAEASGNGLTEENIAGLRAQYDKIIEDAARQLEEMEKVTGTTIGDIANAGRTSSSKGIQSVSQDSVDKGLGMISTALVFLDKTSKGITGVNATLVEGLALLNRIAVNTDRLKAIEEYLGQIRNAQRDMRDNGIKMRTR</sequence>
<protein>
    <submittedName>
        <fullName evidence="1">Tail tape measure protein</fullName>
    </submittedName>
</protein>
<organism evidence="1">
    <name type="scientific">Myoviridae sp. ct1IL4</name>
    <dbReference type="NCBI Taxonomy" id="2825019"/>
    <lineage>
        <taxon>Viruses</taxon>
        <taxon>Duplodnaviria</taxon>
        <taxon>Heunggongvirae</taxon>
        <taxon>Uroviricota</taxon>
        <taxon>Caudoviricetes</taxon>
    </lineage>
</organism>
<name>A0A8S5Q7X3_9CAUD</name>